<comment type="caution">
    <text evidence="1">The sequence shown here is derived from an EMBL/GenBank/DDBJ whole genome shotgun (WGS) entry which is preliminary data.</text>
</comment>
<proteinExistence type="predicted"/>
<name>A0A318QPE0_9PROT</name>
<gene>
    <name evidence="1" type="ORF">CFR80_15135</name>
</gene>
<sequence>MWAYRIVVFPPVSQNLADMGQGREQRFVETFIPEAAIDLGVGHKVQTPVLPRFLKGRSWENASSMLVFGFPDNGLLAPSPDKGGTAFCDWGEAFPRQKIAQAAIPKTTPLARQILYTLPQDGIVRPGGSIPRDTSGKTSKGACPALTQRQSVLDMSGRLQPCCRRHHFFPTISFSAALSSFVEGCVTDPVFSAKIRDLQPSFLFLQDPL</sequence>
<evidence type="ECO:0000313" key="1">
    <source>
        <dbReference type="EMBL" id="PYD79398.1"/>
    </source>
</evidence>
<organism evidence="1 2">
    <name type="scientific">Komagataeibacter oboediens</name>
    <dbReference type="NCBI Taxonomy" id="65958"/>
    <lineage>
        <taxon>Bacteria</taxon>
        <taxon>Pseudomonadati</taxon>
        <taxon>Pseudomonadota</taxon>
        <taxon>Alphaproteobacteria</taxon>
        <taxon>Acetobacterales</taxon>
        <taxon>Acetobacteraceae</taxon>
        <taxon>Komagataeibacter</taxon>
    </lineage>
</organism>
<dbReference type="EMBL" id="NKTX01000071">
    <property type="protein sequence ID" value="PYD79398.1"/>
    <property type="molecule type" value="Genomic_DNA"/>
</dbReference>
<accession>A0A318QPE0</accession>
<dbReference type="Proteomes" id="UP000247417">
    <property type="component" value="Unassembled WGS sequence"/>
</dbReference>
<protein>
    <submittedName>
        <fullName evidence="1">Uncharacterized protein</fullName>
    </submittedName>
</protein>
<reference evidence="1 2" key="1">
    <citation type="submission" date="2017-07" db="EMBL/GenBank/DDBJ databases">
        <title>A draft genome sequence of Komagataeibacter oboediens LMG 18849.</title>
        <authorList>
            <person name="Skraban J."/>
            <person name="Cleenwerck I."/>
            <person name="Vandamme P."/>
            <person name="Trcek J."/>
        </authorList>
    </citation>
    <scope>NUCLEOTIDE SEQUENCE [LARGE SCALE GENOMIC DNA]</scope>
    <source>
        <strain evidence="1 2">LMG 18849</strain>
    </source>
</reference>
<dbReference type="AlphaFoldDB" id="A0A318QPE0"/>
<evidence type="ECO:0000313" key="2">
    <source>
        <dbReference type="Proteomes" id="UP000247417"/>
    </source>
</evidence>